<dbReference type="EMBL" id="JANDBD010000006">
    <property type="protein sequence ID" value="MCP9273853.1"/>
    <property type="molecule type" value="Genomic_DNA"/>
</dbReference>
<dbReference type="Proteomes" id="UP001651690">
    <property type="component" value="Unassembled WGS sequence"/>
</dbReference>
<name>A0ABT1M3Z4_9MYCO</name>
<evidence type="ECO:0000313" key="3">
    <source>
        <dbReference type="Proteomes" id="UP001651690"/>
    </source>
</evidence>
<reference evidence="2 3" key="1">
    <citation type="submission" date="2022-06" db="EMBL/GenBank/DDBJ databases">
        <title>Mycolicibacterium sp. CAU 1645 isolated from seawater.</title>
        <authorList>
            <person name="Kim W."/>
        </authorList>
    </citation>
    <scope>NUCLEOTIDE SEQUENCE [LARGE SCALE GENOMIC DNA]</scope>
    <source>
        <strain evidence="2 3">CAU 1645</strain>
    </source>
</reference>
<evidence type="ECO:0000256" key="1">
    <source>
        <dbReference type="SAM" id="MobiDB-lite"/>
    </source>
</evidence>
<proteinExistence type="predicted"/>
<dbReference type="Pfam" id="PF20060">
    <property type="entry name" value="DUF6459"/>
    <property type="match status" value="1"/>
</dbReference>
<comment type="caution">
    <text evidence="2">The sequence shown here is derived from an EMBL/GenBank/DDBJ whole genome shotgun (WGS) entry which is preliminary data.</text>
</comment>
<feature type="region of interest" description="Disordered" evidence="1">
    <location>
        <begin position="31"/>
        <end position="60"/>
    </location>
</feature>
<keyword evidence="3" id="KW-1185">Reference proteome</keyword>
<protein>
    <submittedName>
        <fullName evidence="2">Rv3235 family protein</fullName>
    </submittedName>
</protein>
<gene>
    <name evidence="2" type="ORF">NM203_16815</name>
</gene>
<organism evidence="2 3">
    <name type="scientific">Mycolicibacterium arenosum</name>
    <dbReference type="NCBI Taxonomy" id="2952157"/>
    <lineage>
        <taxon>Bacteria</taxon>
        <taxon>Bacillati</taxon>
        <taxon>Actinomycetota</taxon>
        <taxon>Actinomycetes</taxon>
        <taxon>Mycobacteriales</taxon>
        <taxon>Mycobacteriaceae</taxon>
        <taxon>Mycolicibacterium</taxon>
    </lineage>
</organism>
<sequence length="167" mass="17884">MSPATGEPRSLISPIVDYEPEPLAVPAPCRQPTPAALHRSTPRPLLRAPTTDRAARELPPPRAAAVFADAAVRRVLEVTDRRRPVAALKSLLTPALVDAVTVQAHTPSRGGAAVLRRLRVRTAAQTDGEATAAEVFGTYSRGRRVHALAGRIEVADGRWRMVALQLG</sequence>
<dbReference type="InterPro" id="IPR045596">
    <property type="entry name" value="DUF6459"/>
</dbReference>
<dbReference type="RefSeq" id="WP_255061251.1">
    <property type="nucleotide sequence ID" value="NZ_JANDBD010000006.1"/>
</dbReference>
<accession>A0ABT1M3Z4</accession>
<evidence type="ECO:0000313" key="2">
    <source>
        <dbReference type="EMBL" id="MCP9273853.1"/>
    </source>
</evidence>